<dbReference type="GO" id="GO:0005546">
    <property type="term" value="F:phosphatidylinositol-4,5-bisphosphate binding"/>
    <property type="evidence" value="ECO:0007669"/>
    <property type="project" value="TreeGrafter"/>
</dbReference>
<evidence type="ECO:0000256" key="1">
    <source>
        <dbReference type="ARBA" id="ARBA00022614"/>
    </source>
</evidence>
<feature type="region of interest" description="Disordered" evidence="3">
    <location>
        <begin position="935"/>
        <end position="962"/>
    </location>
</feature>
<dbReference type="Pfam" id="PF13855">
    <property type="entry name" value="LRR_8"/>
    <property type="match status" value="2"/>
</dbReference>
<comment type="caution">
    <text evidence="5">The sequence shown here is derived from an EMBL/GenBank/DDBJ whole genome shotgun (WGS) entry which is preliminary data.</text>
</comment>
<dbReference type="GO" id="GO:0051016">
    <property type="term" value="P:barbed-end actin filament capping"/>
    <property type="evidence" value="ECO:0007669"/>
    <property type="project" value="TreeGrafter"/>
</dbReference>
<dbReference type="GO" id="GO:0005634">
    <property type="term" value="C:nucleus"/>
    <property type="evidence" value="ECO:0007669"/>
    <property type="project" value="TreeGrafter"/>
</dbReference>
<dbReference type="GO" id="GO:0051015">
    <property type="term" value="F:actin filament binding"/>
    <property type="evidence" value="ECO:0007669"/>
    <property type="project" value="InterPro"/>
</dbReference>
<feature type="compositionally biased region" description="Basic residues" evidence="3">
    <location>
        <begin position="945"/>
        <end position="959"/>
    </location>
</feature>
<dbReference type="STRING" id="307972.A0A2G8KBG9"/>
<dbReference type="CDD" id="cd11280">
    <property type="entry name" value="gelsolin_like"/>
    <property type="match status" value="1"/>
</dbReference>
<dbReference type="Pfam" id="PF00560">
    <property type="entry name" value="LRR_1"/>
    <property type="match status" value="1"/>
</dbReference>
<dbReference type="Gene3D" id="3.80.10.10">
    <property type="entry name" value="Ribonuclease Inhibitor"/>
    <property type="match status" value="2"/>
</dbReference>
<organism evidence="5 6">
    <name type="scientific">Stichopus japonicus</name>
    <name type="common">Sea cucumber</name>
    <dbReference type="NCBI Taxonomy" id="307972"/>
    <lineage>
        <taxon>Eukaryota</taxon>
        <taxon>Metazoa</taxon>
        <taxon>Echinodermata</taxon>
        <taxon>Eleutherozoa</taxon>
        <taxon>Echinozoa</taxon>
        <taxon>Holothuroidea</taxon>
        <taxon>Aspidochirotacea</taxon>
        <taxon>Aspidochirotida</taxon>
        <taxon>Stichopodidae</taxon>
        <taxon>Apostichopus</taxon>
    </lineage>
</organism>
<gene>
    <name evidence="5" type="ORF">BSL78_17779</name>
</gene>
<dbReference type="SMART" id="SM00262">
    <property type="entry name" value="GEL"/>
    <property type="match status" value="5"/>
</dbReference>
<dbReference type="PANTHER" id="PTHR11977">
    <property type="entry name" value="VILLIN"/>
    <property type="match status" value="1"/>
</dbReference>
<dbReference type="SUPFAM" id="SSF55753">
    <property type="entry name" value="Actin depolymerizing proteins"/>
    <property type="match status" value="6"/>
</dbReference>
<dbReference type="CDD" id="cd11291">
    <property type="entry name" value="gelsolin_S6_like"/>
    <property type="match status" value="1"/>
</dbReference>
<dbReference type="GO" id="GO:0030239">
    <property type="term" value="P:myofibril assembly"/>
    <property type="evidence" value="ECO:0007669"/>
    <property type="project" value="TreeGrafter"/>
</dbReference>
<dbReference type="InterPro" id="IPR032675">
    <property type="entry name" value="LRR_dom_sf"/>
</dbReference>
<dbReference type="SUPFAM" id="SSF52058">
    <property type="entry name" value="L domain-like"/>
    <property type="match status" value="2"/>
</dbReference>
<keyword evidence="2" id="KW-0677">Repeat</keyword>
<dbReference type="Pfam" id="PF00626">
    <property type="entry name" value="Gelsolin"/>
    <property type="match status" value="4"/>
</dbReference>
<dbReference type="GO" id="GO:0015629">
    <property type="term" value="C:actin cytoskeleton"/>
    <property type="evidence" value="ECO:0007669"/>
    <property type="project" value="TreeGrafter"/>
</dbReference>
<dbReference type="InterPro" id="IPR001611">
    <property type="entry name" value="Leu-rich_rpt"/>
</dbReference>
<sequence length="1234" mass="141552">MAAASVLPFVRGVDFSGNNFQDDLFPKTLVDMSGLRWLKLNKTSIAMLPDELSSLSKLEHLHMSRNNLIQIHGDLPVLSSLRTLNVSHNKIRTSGIPNDIFALDDISIVDFSHNEFVNVPEEMEKARSMLSLNLSHNKITEIPNQLFVQLTDLIYLNLSDNNLPTLPPQMRRLVNLQTLILNNNPLDLAQLRQVVSMTQLKTLHLRNTQRSLENMPVSLEMCPLEDVDLSCNDLPKIPDAIFQLKTLLRLNLSSNNIESVEACVENLSNLEVLNLARNKLKSLPPTIVKLVKLRKLIISSNEINFDGLPTSIGRLICLEQFVASGNKLESVPEGLFRCPRIKKIALNSNQLITIPEAVHFITELETLDVRDNPDLVMPPKPIPQEKVNDYYNVDFSLSHQLRLVGATPPPQEGPPSAKEAAARKQRIRRRRQEMLVAAADAETAKQAKVLQGMSDLARGKVESNPAEEEDDEATLKGPKSWMDQLTRPQLDYSDYFTEETGQLPGLTIWQIENFVPIEIEESLHGKFYDADCYIVLETSIDDQDNLHWQIYYWIGKMASLDKKACSAIHAVHLRNCLNANTRTIREEQGDESEEFLALYEDRVMYIEGGTTSGFYSSDEKLYTLRMYRLCGSKKPHLESVPLVPDSLDPRYVFIVDNGMQILIWYGLRANPLNRSKARLMAEKISKMERKNEAQINMMYQGNETEEFWNLLGGYREDFQPEEWLDDFVPEQPKLYTVGLGTGYLELPQVDVVKGKLKQSQLNTKNVYILDCNADLFVWIGRQSSRLVRAAALKLAQEVCNMLTRPSNALVIRVLEGTEGAVYKSKFSGWDDVLAVDFTKRSEDIRRGPRIQQDTDKDTLKTDLSALFMPRQPPMKEEETNLLMEEWNEDLDGMEAFVLEGKKFARLPAQELGHFHSGDCYVFLCRYWVPKEVDEDEEGEKTRRGAKEKRRRRRRRKKKNSNTLFISGKGEMPAKWDGSHSPSQQENLKFLSHFKKKFIIYRGNRKYGQQLEEATADMNPRLFHIRANGSNLCTRCIEVTPNSLWLNSEFCYIFMVPFNSEDCKGIVYSWIGSKSDEELSHLTEEMAYDMFPGSYSHQVISEGEEPENFWWVALPGNRKYETSADYMRSSRLFRCSNEKGYYTVSEKCSDFCQDDLADDDVMILDTGFEVYMWVGPDSSDVERKLAFKSVQVYVQHLKNKENEQPRKLTAVKKGKEIWKFIKCFHGWGKFRTAPR</sequence>
<dbReference type="InterPro" id="IPR007122">
    <property type="entry name" value="Villin/Gelsolin"/>
</dbReference>
<dbReference type="Proteomes" id="UP000230750">
    <property type="component" value="Unassembled WGS sequence"/>
</dbReference>
<dbReference type="InterPro" id="IPR003591">
    <property type="entry name" value="Leu-rich_rpt_typical-subtyp"/>
</dbReference>
<dbReference type="CDD" id="cd11292">
    <property type="entry name" value="gelsolin_S3_like"/>
    <property type="match status" value="1"/>
</dbReference>
<proteinExistence type="predicted"/>
<dbReference type="InterPro" id="IPR029006">
    <property type="entry name" value="ADF-H/Gelsolin-like_dom_sf"/>
</dbReference>
<keyword evidence="1" id="KW-0433">Leucine-rich repeat</keyword>
<evidence type="ECO:0000256" key="2">
    <source>
        <dbReference type="ARBA" id="ARBA00022737"/>
    </source>
</evidence>
<dbReference type="CDD" id="cd11288">
    <property type="entry name" value="gelsolin_S5_like"/>
    <property type="match status" value="1"/>
</dbReference>
<dbReference type="PRINTS" id="PR00597">
    <property type="entry name" value="GELSOLIN"/>
</dbReference>
<feature type="domain" description="Gelsolin-like" evidence="4">
    <location>
        <begin position="517"/>
        <end position="596"/>
    </location>
</feature>
<dbReference type="GO" id="GO:0051014">
    <property type="term" value="P:actin filament severing"/>
    <property type="evidence" value="ECO:0007669"/>
    <property type="project" value="TreeGrafter"/>
</dbReference>
<dbReference type="InterPro" id="IPR007123">
    <property type="entry name" value="Gelsolin-like_dom"/>
</dbReference>
<dbReference type="AlphaFoldDB" id="A0A2G8KBG9"/>
<feature type="domain" description="Gelsolin-like" evidence="4">
    <location>
        <begin position="638"/>
        <end position="708"/>
    </location>
</feature>
<evidence type="ECO:0000313" key="6">
    <source>
        <dbReference type="Proteomes" id="UP000230750"/>
    </source>
</evidence>
<name>A0A2G8KBG9_STIJA</name>
<dbReference type="EMBL" id="MRZV01000717">
    <property type="protein sequence ID" value="PIK45358.1"/>
    <property type="molecule type" value="Genomic_DNA"/>
</dbReference>
<feature type="domain" description="Gelsolin-like" evidence="4">
    <location>
        <begin position="1145"/>
        <end position="1204"/>
    </location>
</feature>
<dbReference type="PROSITE" id="PS51450">
    <property type="entry name" value="LRR"/>
    <property type="match status" value="2"/>
</dbReference>
<dbReference type="CDD" id="cd11290">
    <property type="entry name" value="gelsolin_S1_like"/>
    <property type="match status" value="1"/>
</dbReference>
<dbReference type="GO" id="GO:0008154">
    <property type="term" value="P:actin polymerization or depolymerization"/>
    <property type="evidence" value="ECO:0007669"/>
    <property type="project" value="TreeGrafter"/>
</dbReference>
<reference evidence="5 6" key="1">
    <citation type="journal article" date="2017" name="PLoS Biol.">
        <title>The sea cucumber genome provides insights into morphological evolution and visceral regeneration.</title>
        <authorList>
            <person name="Zhang X."/>
            <person name="Sun L."/>
            <person name="Yuan J."/>
            <person name="Sun Y."/>
            <person name="Gao Y."/>
            <person name="Zhang L."/>
            <person name="Li S."/>
            <person name="Dai H."/>
            <person name="Hamel J.F."/>
            <person name="Liu C."/>
            <person name="Yu Y."/>
            <person name="Liu S."/>
            <person name="Lin W."/>
            <person name="Guo K."/>
            <person name="Jin S."/>
            <person name="Xu P."/>
            <person name="Storey K.B."/>
            <person name="Huan P."/>
            <person name="Zhang T."/>
            <person name="Zhou Y."/>
            <person name="Zhang J."/>
            <person name="Lin C."/>
            <person name="Li X."/>
            <person name="Xing L."/>
            <person name="Huo D."/>
            <person name="Sun M."/>
            <person name="Wang L."/>
            <person name="Mercier A."/>
            <person name="Li F."/>
            <person name="Yang H."/>
            <person name="Xiang J."/>
        </authorList>
    </citation>
    <scope>NUCLEOTIDE SEQUENCE [LARGE SCALE GENOMIC DNA]</scope>
    <source>
        <strain evidence="5">Shaxun</strain>
        <tissue evidence="5">Muscle</tissue>
    </source>
</reference>
<protein>
    <recommendedName>
        <fullName evidence="4">Gelsolin-like domain-containing protein</fullName>
    </recommendedName>
</protein>
<evidence type="ECO:0000259" key="4">
    <source>
        <dbReference type="Pfam" id="PF00626"/>
    </source>
</evidence>
<evidence type="ECO:0000256" key="3">
    <source>
        <dbReference type="SAM" id="MobiDB-lite"/>
    </source>
</evidence>
<dbReference type="GO" id="GO:0005737">
    <property type="term" value="C:cytoplasm"/>
    <property type="evidence" value="ECO:0007669"/>
    <property type="project" value="TreeGrafter"/>
</dbReference>
<dbReference type="FunFam" id="3.40.20.10:FF:000031">
    <property type="entry name" value="protein flightless-1 homolog isoform X1"/>
    <property type="match status" value="1"/>
</dbReference>
<dbReference type="SMART" id="SM00369">
    <property type="entry name" value="LRR_TYP"/>
    <property type="match status" value="8"/>
</dbReference>
<evidence type="ECO:0000313" key="5">
    <source>
        <dbReference type="EMBL" id="PIK45358.1"/>
    </source>
</evidence>
<dbReference type="PANTHER" id="PTHR11977:SF51">
    <property type="entry name" value="PROTEIN FLIGHTLESS-1 HOMOLOG"/>
    <property type="match status" value="1"/>
</dbReference>
<accession>A0A2G8KBG9</accession>
<dbReference type="FunFam" id="3.40.20.10:FF:000020">
    <property type="entry name" value="protein flightless-1 homolog isoform X1"/>
    <property type="match status" value="1"/>
</dbReference>
<dbReference type="Gene3D" id="3.40.20.10">
    <property type="entry name" value="Severin"/>
    <property type="match status" value="6"/>
</dbReference>
<feature type="domain" description="Gelsolin-like" evidence="4">
    <location>
        <begin position="749"/>
        <end position="818"/>
    </location>
</feature>
<dbReference type="OrthoDB" id="20529at2759"/>
<keyword evidence="6" id="KW-1185">Reference proteome</keyword>